<sequence>MADRERLYGEMMSAVIERNLNRLKELISALHPFNWDINELHENANFNRRTTLLHMAVITKQREMAELLINYKANVNAVDERNFTPMHEAALNDDLEIMKLLMDKGARIENQYKLLCIAAKMASIEFVELLVVMDVNGRDTDGSTAIHSCVLRHPINYEILKLLIVNGANINARNNYRRTALHEAVRAKDVNVVKLLLDYNADVNCEDVDGTTPLYTSTVSGAVEICKLLVEKGAKVNIKSDKRSTPLHVAASIDNLDITEILLRSGADVDCVDERGNTALHLASIKPHDRLTAILLRYGSDINIVNQENRTALNYASTEETKSLLILLQHVIALRAAELDVHALNIAVINEVEFNNKTYEEECNEEFERMKREKINNTNITFYDILTVSINEFARNKDVANYLTLNNCETEFPIYGSMIKSRFRWGVERIKLIDESIRACQNLFKKFQFDRMLPSTCSAQICNYLCNDDLRSLGNIRDHMLEECMMQVEETETKIVHERVIEILDGRGAGMGWVKEWLRIRDGEED</sequence>
<evidence type="ECO:0000256" key="1">
    <source>
        <dbReference type="ARBA" id="ARBA00022737"/>
    </source>
</evidence>
<gene>
    <name evidence="6" type="primary">LOC108627375</name>
</gene>
<dbReference type="InterPro" id="IPR002110">
    <property type="entry name" value="Ankyrin_rpt"/>
</dbReference>
<feature type="repeat" description="ANK" evidence="3">
    <location>
        <begin position="48"/>
        <end position="80"/>
    </location>
</feature>
<evidence type="ECO:0000256" key="2">
    <source>
        <dbReference type="ARBA" id="ARBA00023043"/>
    </source>
</evidence>
<dbReference type="Gene3D" id="1.25.40.20">
    <property type="entry name" value="Ankyrin repeat-containing domain"/>
    <property type="match status" value="3"/>
</dbReference>
<proteinExistence type="predicted"/>
<feature type="repeat" description="ANK" evidence="3">
    <location>
        <begin position="209"/>
        <end position="241"/>
    </location>
</feature>
<evidence type="ECO:0000313" key="5">
    <source>
        <dbReference type="Proteomes" id="UP000694925"/>
    </source>
</evidence>
<dbReference type="Pfam" id="PF09372">
    <property type="entry name" value="PRANC"/>
    <property type="match status" value="1"/>
</dbReference>
<dbReference type="RefSeq" id="XP_017884072.1">
    <property type="nucleotide sequence ID" value="XM_018028583.1"/>
</dbReference>
<feature type="domain" description="PRANC" evidence="4">
    <location>
        <begin position="379"/>
        <end position="473"/>
    </location>
</feature>
<feature type="repeat" description="ANK" evidence="3">
    <location>
        <begin position="176"/>
        <end position="208"/>
    </location>
</feature>
<dbReference type="KEGG" id="ccal:108627375"/>
<feature type="repeat" description="ANK" evidence="3">
    <location>
        <begin position="141"/>
        <end position="175"/>
    </location>
</feature>
<dbReference type="GeneID" id="108627375"/>
<dbReference type="PANTHER" id="PTHR24134">
    <property type="entry name" value="ANKYRIN REPEAT-CONTAINING PROTEIN DDB_G0279043"/>
    <property type="match status" value="1"/>
</dbReference>
<dbReference type="Pfam" id="PF12796">
    <property type="entry name" value="Ank_2"/>
    <property type="match status" value="3"/>
</dbReference>
<dbReference type="PANTHER" id="PTHR24134:SF9">
    <property type="entry name" value="ANKYRIN REPEAT AND SOCS BOX PROTEIN 8"/>
    <property type="match status" value="1"/>
</dbReference>
<feature type="repeat" description="ANK" evidence="3">
    <location>
        <begin position="242"/>
        <end position="274"/>
    </location>
</feature>
<dbReference type="PRINTS" id="PR01415">
    <property type="entry name" value="ANKYRIN"/>
</dbReference>
<accession>A0AAJ7J4V9</accession>
<feature type="repeat" description="ANK" evidence="3">
    <location>
        <begin position="275"/>
        <end position="307"/>
    </location>
</feature>
<feature type="repeat" description="ANK" evidence="3">
    <location>
        <begin position="81"/>
        <end position="113"/>
    </location>
</feature>
<evidence type="ECO:0000256" key="3">
    <source>
        <dbReference type="PROSITE-ProRule" id="PRU00023"/>
    </source>
</evidence>
<dbReference type="InterPro" id="IPR018272">
    <property type="entry name" value="PRANC_domain"/>
</dbReference>
<dbReference type="InterPro" id="IPR036770">
    <property type="entry name" value="Ankyrin_rpt-contain_sf"/>
</dbReference>
<dbReference type="AlphaFoldDB" id="A0AAJ7J4V9"/>
<dbReference type="PROSITE" id="PS50297">
    <property type="entry name" value="ANK_REP_REGION"/>
    <property type="match status" value="7"/>
</dbReference>
<dbReference type="SUPFAM" id="SSF48403">
    <property type="entry name" value="Ankyrin repeat"/>
    <property type="match status" value="1"/>
</dbReference>
<name>A0AAJ7J4V9_9HYME</name>
<dbReference type="PROSITE" id="PS50088">
    <property type="entry name" value="ANK_REPEAT"/>
    <property type="match status" value="7"/>
</dbReference>
<dbReference type="SMART" id="SM00248">
    <property type="entry name" value="ANK"/>
    <property type="match status" value="7"/>
</dbReference>
<protein>
    <submittedName>
        <fullName evidence="6">Uncharacterized protein LOC108627375</fullName>
    </submittedName>
</protein>
<keyword evidence="5" id="KW-1185">Reference proteome</keyword>
<reference evidence="6" key="1">
    <citation type="submission" date="2025-08" db="UniProtKB">
        <authorList>
            <consortium name="RefSeq"/>
        </authorList>
    </citation>
    <scope>IDENTIFICATION</scope>
    <source>
        <tissue evidence="6">Whole body</tissue>
    </source>
</reference>
<evidence type="ECO:0000313" key="6">
    <source>
        <dbReference type="RefSeq" id="XP_017884072.1"/>
    </source>
</evidence>
<keyword evidence="2 3" id="KW-0040">ANK repeat</keyword>
<dbReference type="Proteomes" id="UP000694925">
    <property type="component" value="Unplaced"/>
</dbReference>
<keyword evidence="1" id="KW-0677">Repeat</keyword>
<evidence type="ECO:0000259" key="4">
    <source>
        <dbReference type="Pfam" id="PF09372"/>
    </source>
</evidence>
<organism evidence="5 6">
    <name type="scientific">Ceratina calcarata</name>
    <dbReference type="NCBI Taxonomy" id="156304"/>
    <lineage>
        <taxon>Eukaryota</taxon>
        <taxon>Metazoa</taxon>
        <taxon>Ecdysozoa</taxon>
        <taxon>Arthropoda</taxon>
        <taxon>Hexapoda</taxon>
        <taxon>Insecta</taxon>
        <taxon>Pterygota</taxon>
        <taxon>Neoptera</taxon>
        <taxon>Endopterygota</taxon>
        <taxon>Hymenoptera</taxon>
        <taxon>Apocrita</taxon>
        <taxon>Aculeata</taxon>
        <taxon>Apoidea</taxon>
        <taxon>Anthophila</taxon>
        <taxon>Apidae</taxon>
        <taxon>Ceratina</taxon>
        <taxon>Zadontomerus</taxon>
    </lineage>
</organism>